<gene>
    <name evidence="3" type="ORF">C440_12264</name>
</gene>
<dbReference type="PATRIC" id="fig|662479.7.peg.2483"/>
<evidence type="ECO:0000313" key="4">
    <source>
        <dbReference type="Proteomes" id="UP000011550"/>
    </source>
</evidence>
<proteinExistence type="inferred from homology"/>
<dbReference type="STRING" id="662479.C440_12264"/>
<dbReference type="Gene3D" id="3.90.226.10">
    <property type="entry name" value="2-enoyl-CoA Hydratase, Chain A, domain 1"/>
    <property type="match status" value="1"/>
</dbReference>
<dbReference type="AlphaFoldDB" id="M0IA37"/>
<dbReference type="SUPFAM" id="SSF52096">
    <property type="entry name" value="ClpP/crotonase"/>
    <property type="match status" value="1"/>
</dbReference>
<dbReference type="RefSeq" id="WP_008320780.1">
    <property type="nucleotide sequence ID" value="NZ_AOLN01000017.1"/>
</dbReference>
<keyword evidence="4" id="KW-1185">Reference proteome</keyword>
<sequence>MIRTTDDGDLRVVTIDRPEQRNALRPTDLEALDETIDETDTPVVLLRGHGPAFCAGADLDSVTDLDDDSRLPDPEGFARLGQRVADTIESSESVVVAGIDGAARGGGVELALACDVRVATPRSTLGEPGVRLGLFGAWGGTVRLPRIVGEGHALEFSLSGRVVDADEALRMGLVSRIVDDPRRVADSIAGNDHRSLRIIKQRLRDRSPDNERFEAEAAGFAELHRSNVDAIASSRRD</sequence>
<dbReference type="PANTHER" id="PTHR43802">
    <property type="entry name" value="ENOYL-COA HYDRATASE"/>
    <property type="match status" value="1"/>
</dbReference>
<evidence type="ECO:0000256" key="2">
    <source>
        <dbReference type="RuleBase" id="RU003707"/>
    </source>
</evidence>
<dbReference type="PROSITE" id="PS00166">
    <property type="entry name" value="ENOYL_COA_HYDRATASE"/>
    <property type="match status" value="1"/>
</dbReference>
<dbReference type="EMBL" id="AOLN01000017">
    <property type="protein sequence ID" value="ELZ92892.1"/>
    <property type="molecule type" value="Genomic_DNA"/>
</dbReference>
<accession>M0IA37</accession>
<evidence type="ECO:0000313" key="3">
    <source>
        <dbReference type="EMBL" id="ELZ92892.1"/>
    </source>
</evidence>
<evidence type="ECO:0000256" key="1">
    <source>
        <dbReference type="ARBA" id="ARBA00005254"/>
    </source>
</evidence>
<name>M0IA37_9EURY</name>
<dbReference type="InterPro" id="IPR001753">
    <property type="entry name" value="Enoyl-CoA_hydra/iso"/>
</dbReference>
<dbReference type="Pfam" id="PF00378">
    <property type="entry name" value="ECH_1"/>
    <property type="match status" value="1"/>
</dbReference>
<dbReference type="CDD" id="cd06558">
    <property type="entry name" value="crotonase-like"/>
    <property type="match status" value="1"/>
</dbReference>
<dbReference type="PANTHER" id="PTHR43802:SF1">
    <property type="entry name" value="IP11341P-RELATED"/>
    <property type="match status" value="1"/>
</dbReference>
<dbReference type="InterPro" id="IPR018376">
    <property type="entry name" value="Enoyl-CoA_hyd/isom_CS"/>
</dbReference>
<dbReference type="GO" id="GO:0003824">
    <property type="term" value="F:catalytic activity"/>
    <property type="evidence" value="ECO:0007669"/>
    <property type="project" value="InterPro"/>
</dbReference>
<comment type="caution">
    <text evidence="3">The sequence shown here is derived from an EMBL/GenBank/DDBJ whole genome shotgun (WGS) entry which is preliminary data.</text>
</comment>
<protein>
    <submittedName>
        <fullName evidence="3">Enoyl-CoA hydratase</fullName>
    </submittedName>
</protein>
<dbReference type="OrthoDB" id="27846at2157"/>
<dbReference type="Proteomes" id="UP000011550">
    <property type="component" value="Unassembled WGS sequence"/>
</dbReference>
<organism evidence="3 4">
    <name type="scientific">Haloferax mucosum ATCC BAA-1512</name>
    <dbReference type="NCBI Taxonomy" id="662479"/>
    <lineage>
        <taxon>Archaea</taxon>
        <taxon>Methanobacteriati</taxon>
        <taxon>Methanobacteriota</taxon>
        <taxon>Stenosarchaea group</taxon>
        <taxon>Halobacteria</taxon>
        <taxon>Halobacteriales</taxon>
        <taxon>Haloferacaceae</taxon>
        <taxon>Haloferax</taxon>
    </lineage>
</organism>
<comment type="similarity">
    <text evidence="1 2">Belongs to the enoyl-CoA hydratase/isomerase family.</text>
</comment>
<reference evidence="3 4" key="1">
    <citation type="journal article" date="2014" name="PLoS Genet.">
        <title>Phylogenetically driven sequencing of extremely halophilic archaea reveals strategies for static and dynamic osmo-response.</title>
        <authorList>
            <person name="Becker E.A."/>
            <person name="Seitzer P.M."/>
            <person name="Tritt A."/>
            <person name="Larsen D."/>
            <person name="Krusor M."/>
            <person name="Yao A.I."/>
            <person name="Wu D."/>
            <person name="Madern D."/>
            <person name="Eisen J.A."/>
            <person name="Darling A.E."/>
            <person name="Facciotti M.T."/>
        </authorList>
    </citation>
    <scope>NUCLEOTIDE SEQUENCE [LARGE SCALE GENOMIC DNA]</scope>
    <source>
        <strain evidence="3 4">ATCC BAA-1512</strain>
    </source>
</reference>
<dbReference type="InterPro" id="IPR029045">
    <property type="entry name" value="ClpP/crotonase-like_dom_sf"/>
</dbReference>